<sequence>MNTSSNAAPQIDPRGPRFGAGITMVLLVITIALGLQAPAAGDLINRATQPAFLLLGFLTLLFAWGAFAGIARHPYGLIFKALVRPRLGAPDFMEASAPPTFAQLVGFLVSLTGVVLHILGVPWGLVGAASVAFVAAFLNAVFGLCLGCEMYALLVRAKLIRPTA</sequence>
<name>A0A6J6EF13_9ZZZZ</name>
<evidence type="ECO:0000259" key="2">
    <source>
        <dbReference type="Pfam" id="PF14340"/>
    </source>
</evidence>
<reference evidence="3" key="1">
    <citation type="submission" date="2020-05" db="EMBL/GenBank/DDBJ databases">
        <authorList>
            <person name="Chiriac C."/>
            <person name="Salcher M."/>
            <person name="Ghai R."/>
            <person name="Kavagutti S V."/>
        </authorList>
    </citation>
    <scope>NUCLEOTIDE SEQUENCE</scope>
</reference>
<evidence type="ECO:0000313" key="3">
    <source>
        <dbReference type="EMBL" id="CAB4575131.1"/>
    </source>
</evidence>
<dbReference type="AlphaFoldDB" id="A0A6J6EF13"/>
<gene>
    <name evidence="3" type="ORF">UFOPK1684_00993</name>
</gene>
<accession>A0A6J6EF13</accession>
<keyword evidence="1" id="KW-0812">Transmembrane</keyword>
<feature type="transmembrane region" description="Helical" evidence="1">
    <location>
        <begin position="131"/>
        <end position="154"/>
    </location>
</feature>
<feature type="transmembrane region" description="Helical" evidence="1">
    <location>
        <begin position="51"/>
        <end position="71"/>
    </location>
</feature>
<feature type="domain" description="DUF4395" evidence="2">
    <location>
        <begin position="11"/>
        <end position="156"/>
    </location>
</feature>
<keyword evidence="1" id="KW-0472">Membrane</keyword>
<proteinExistence type="predicted"/>
<dbReference type="InterPro" id="IPR025508">
    <property type="entry name" value="DUF4395"/>
</dbReference>
<protein>
    <submittedName>
        <fullName evidence="3">Unannotated protein</fullName>
    </submittedName>
</protein>
<evidence type="ECO:0000256" key="1">
    <source>
        <dbReference type="SAM" id="Phobius"/>
    </source>
</evidence>
<keyword evidence="1" id="KW-1133">Transmembrane helix</keyword>
<organism evidence="3">
    <name type="scientific">freshwater metagenome</name>
    <dbReference type="NCBI Taxonomy" id="449393"/>
    <lineage>
        <taxon>unclassified sequences</taxon>
        <taxon>metagenomes</taxon>
        <taxon>ecological metagenomes</taxon>
    </lineage>
</organism>
<feature type="transmembrane region" description="Helical" evidence="1">
    <location>
        <begin position="20"/>
        <end position="39"/>
    </location>
</feature>
<dbReference type="Pfam" id="PF14340">
    <property type="entry name" value="DUF4395"/>
    <property type="match status" value="1"/>
</dbReference>
<dbReference type="EMBL" id="CAEZTM010000046">
    <property type="protein sequence ID" value="CAB4575131.1"/>
    <property type="molecule type" value="Genomic_DNA"/>
</dbReference>
<feature type="transmembrane region" description="Helical" evidence="1">
    <location>
        <begin position="101"/>
        <end position="125"/>
    </location>
</feature>